<evidence type="ECO:0000256" key="2">
    <source>
        <dbReference type="ARBA" id="ARBA00004167"/>
    </source>
</evidence>
<dbReference type="InterPro" id="IPR017441">
    <property type="entry name" value="Protein_kinase_ATP_BS"/>
</dbReference>
<feature type="compositionally biased region" description="Low complexity" evidence="20">
    <location>
        <begin position="548"/>
        <end position="560"/>
    </location>
</feature>
<dbReference type="EMBL" id="KV009357">
    <property type="protein sequence ID" value="KZV29721.1"/>
    <property type="molecule type" value="Genomic_DNA"/>
</dbReference>
<comment type="subcellular location">
    <subcellularLocation>
        <location evidence="2">Membrane</location>
        <topology evidence="2">Single-pass membrane protein</topology>
    </subcellularLocation>
</comment>
<dbReference type="Pfam" id="PF01641">
    <property type="entry name" value="SelR"/>
    <property type="match status" value="1"/>
</dbReference>
<evidence type="ECO:0008006" key="27">
    <source>
        <dbReference type="Google" id="ProtNLM"/>
    </source>
</evidence>
<keyword evidence="13" id="KW-0560">Oxidoreductase</keyword>
<dbReference type="InterPro" id="IPR011057">
    <property type="entry name" value="Mss4-like_sf"/>
</dbReference>
<dbReference type="PROSITE" id="PS50011">
    <property type="entry name" value="PROTEIN_KINASE_DOM"/>
    <property type="match status" value="1"/>
</dbReference>
<dbReference type="PROSITE" id="PS00108">
    <property type="entry name" value="PROTEIN_KINASE_ST"/>
    <property type="match status" value="1"/>
</dbReference>
<feature type="domain" description="SH2" evidence="22">
    <location>
        <begin position="719"/>
        <end position="808"/>
    </location>
</feature>
<gene>
    <name evidence="25" type="ORF">F511_05815</name>
</gene>
<dbReference type="GO" id="GO:0006979">
    <property type="term" value="P:response to oxidative stress"/>
    <property type="evidence" value="ECO:0007669"/>
    <property type="project" value="UniProtKB-ARBA"/>
</dbReference>
<keyword evidence="6" id="KW-0808">Transferase</keyword>
<dbReference type="PROSITE" id="PS00107">
    <property type="entry name" value="PROTEIN_KINASE_ATP"/>
    <property type="match status" value="1"/>
</dbReference>
<evidence type="ECO:0000256" key="18">
    <source>
        <dbReference type="PROSITE-ProRule" id="PRU00191"/>
    </source>
</evidence>
<evidence type="ECO:0000259" key="23">
    <source>
        <dbReference type="PROSITE" id="PS50011"/>
    </source>
</evidence>
<dbReference type="InterPro" id="IPR011009">
    <property type="entry name" value="Kinase-like_dom_sf"/>
</dbReference>
<feature type="non-terminal residue" evidence="25">
    <location>
        <position position="1"/>
    </location>
</feature>
<dbReference type="Gene3D" id="1.10.510.10">
    <property type="entry name" value="Transferase(Phosphotransferase) domain 1"/>
    <property type="match status" value="1"/>
</dbReference>
<keyword evidence="9" id="KW-0418">Kinase</keyword>
<dbReference type="SMART" id="SM00220">
    <property type="entry name" value="S_TKc"/>
    <property type="match status" value="1"/>
</dbReference>
<keyword evidence="7 21" id="KW-0812">Transmembrane</keyword>
<evidence type="ECO:0000313" key="26">
    <source>
        <dbReference type="Proteomes" id="UP000250235"/>
    </source>
</evidence>
<evidence type="ECO:0000259" key="24">
    <source>
        <dbReference type="PROSITE" id="PS51790"/>
    </source>
</evidence>
<keyword evidence="4" id="KW-0723">Serine/threonine-protein kinase</keyword>
<dbReference type="Gene3D" id="3.30.505.10">
    <property type="entry name" value="SH2 domain"/>
    <property type="match status" value="1"/>
</dbReference>
<feature type="transmembrane region" description="Helical" evidence="21">
    <location>
        <begin position="797"/>
        <end position="820"/>
    </location>
</feature>
<evidence type="ECO:0000256" key="17">
    <source>
        <dbReference type="ARBA" id="ARBA00025089"/>
    </source>
</evidence>
<proteinExistence type="inferred from homology"/>
<evidence type="ECO:0000256" key="14">
    <source>
        <dbReference type="ARBA" id="ARBA00023136"/>
    </source>
</evidence>
<comment type="similarity">
    <text evidence="3">Belongs to the MsrB Met sulfoxide reductase family.</text>
</comment>
<feature type="domain" description="Protein kinase" evidence="23">
    <location>
        <begin position="862"/>
        <end position="1136"/>
    </location>
</feature>
<evidence type="ECO:0000256" key="3">
    <source>
        <dbReference type="ARBA" id="ARBA00007174"/>
    </source>
</evidence>
<evidence type="ECO:0000256" key="16">
    <source>
        <dbReference type="ARBA" id="ARBA00023284"/>
    </source>
</evidence>
<evidence type="ECO:0000256" key="21">
    <source>
        <dbReference type="SAM" id="Phobius"/>
    </source>
</evidence>
<keyword evidence="18" id="KW-0727">SH2 domain</keyword>
<keyword evidence="5" id="KW-0597">Phosphoprotein</keyword>
<accession>A0A2Z7B6I8</accession>
<dbReference type="Pfam" id="PF00069">
    <property type="entry name" value="Pkinase"/>
    <property type="match status" value="1"/>
</dbReference>
<dbReference type="PANTHER" id="PTHR47989">
    <property type="entry name" value="OS01G0750732 PROTEIN"/>
    <property type="match status" value="1"/>
</dbReference>
<comment type="cofactor">
    <cofactor evidence="1">
        <name>Zn(2+)</name>
        <dbReference type="ChEBI" id="CHEBI:29105"/>
    </cofactor>
</comment>
<keyword evidence="11" id="KW-0249">Electron transport</keyword>
<dbReference type="PROSITE" id="PS51790">
    <property type="entry name" value="MSRB"/>
    <property type="match status" value="1"/>
</dbReference>
<evidence type="ECO:0000256" key="1">
    <source>
        <dbReference type="ARBA" id="ARBA00001947"/>
    </source>
</evidence>
<evidence type="ECO:0000256" key="19">
    <source>
        <dbReference type="PROSITE-ProRule" id="PRU10141"/>
    </source>
</evidence>
<evidence type="ECO:0000256" key="11">
    <source>
        <dbReference type="ARBA" id="ARBA00022982"/>
    </source>
</evidence>
<evidence type="ECO:0000256" key="13">
    <source>
        <dbReference type="ARBA" id="ARBA00023002"/>
    </source>
</evidence>
<dbReference type="NCBIfam" id="TIGR00357">
    <property type="entry name" value="peptide-methionine (R)-S-oxide reductase MsrB"/>
    <property type="match status" value="1"/>
</dbReference>
<dbReference type="Gene3D" id="3.30.200.20">
    <property type="entry name" value="Phosphorylase Kinase, domain 1"/>
    <property type="match status" value="1"/>
</dbReference>
<dbReference type="InterPro" id="IPR000980">
    <property type="entry name" value="SH2"/>
</dbReference>
<dbReference type="InterPro" id="IPR036860">
    <property type="entry name" value="SH2_dom_sf"/>
</dbReference>
<keyword evidence="8 19" id="KW-0547">Nucleotide-binding</keyword>
<dbReference type="Gene3D" id="2.170.150.20">
    <property type="entry name" value="Peptide methionine sulfoxide reductase"/>
    <property type="match status" value="1"/>
</dbReference>
<evidence type="ECO:0000256" key="6">
    <source>
        <dbReference type="ARBA" id="ARBA00022679"/>
    </source>
</evidence>
<dbReference type="AlphaFoldDB" id="A0A2Z7B6I8"/>
<evidence type="ECO:0000256" key="4">
    <source>
        <dbReference type="ARBA" id="ARBA00022527"/>
    </source>
</evidence>
<name>A0A2Z7B6I8_9LAMI</name>
<evidence type="ECO:0000256" key="12">
    <source>
        <dbReference type="ARBA" id="ARBA00022989"/>
    </source>
</evidence>
<dbReference type="OrthoDB" id="10263919at2759"/>
<dbReference type="SUPFAM" id="SSF56112">
    <property type="entry name" value="Protein kinase-like (PK-like)"/>
    <property type="match status" value="1"/>
</dbReference>
<dbReference type="InterPro" id="IPR002579">
    <property type="entry name" value="Met_Sox_Rdtase_MsrB_dom"/>
</dbReference>
<keyword evidence="10 19" id="KW-0067">ATP-binding</keyword>
<protein>
    <recommendedName>
        <fullName evidence="27">Protein kinase domain-containing protein</fullName>
    </recommendedName>
</protein>
<dbReference type="GO" id="GO:0004674">
    <property type="term" value="F:protein serine/threonine kinase activity"/>
    <property type="evidence" value="ECO:0007669"/>
    <property type="project" value="UniProtKB-KW"/>
</dbReference>
<evidence type="ECO:0000313" key="25">
    <source>
        <dbReference type="EMBL" id="KZV29721.1"/>
    </source>
</evidence>
<keyword evidence="11" id="KW-0813">Transport</keyword>
<dbReference type="Proteomes" id="UP000250235">
    <property type="component" value="Unassembled WGS sequence"/>
</dbReference>
<keyword evidence="15" id="KW-0675">Receptor</keyword>
<dbReference type="FunFam" id="1.10.510.10:FF:000146">
    <property type="entry name" value="LRR receptor-like serine/threonine-protein kinase IOS1"/>
    <property type="match status" value="1"/>
</dbReference>
<dbReference type="GO" id="GO:0005524">
    <property type="term" value="F:ATP binding"/>
    <property type="evidence" value="ECO:0007669"/>
    <property type="project" value="UniProtKB-UniRule"/>
</dbReference>
<feature type="domain" description="MsrB" evidence="24">
    <location>
        <begin position="1"/>
        <end position="86"/>
    </location>
</feature>
<sequence>YHCICCDTPLFESSTKFDSGTGWPSYYQPIGNNVKSKLDLSIIFMPRQEVICAACDAHLGHVFDDGPPPTGKRYCINRGGNSDGSGGFESGWGSVVIKRSLGKMKGGEGLGEQNYVLLKDLKVEFSTDEYMEDGNGRCIICFWVYINVCTCFPSVILEQKSQNLTSGWPFLCLDEKKKLTFFPLLFLHQGGLDPANSVPSKGVPCAASEAEFSLKRWVHVGCEMLHDFVRLHIDGEIVGEKFLKCESNKGLLADALRGMYLSCPNGNEDSFNGYVYGMDVSFQASDIKGRFLKNSPLRLSIDHSVPSEIEEDSDGVWSIVGGKASCRRIFSLDIVLLDAFGCSVNKELEVVASLLYADNGALVENTNDGEPPLLISYDGIEFASPDRPCKLINGRASFKLKISQLSSKCENRLFRIRFDIPKFGRYHFLEALTLPIRCVSRYRNTPTASLSWKKASSNKTYSNGCESSDLDDGSAELIPTIIRQAKPSPSSKRIKLGHDKPFAAKEEYFPVKQSSKDIDSHASITNEDNAYDVSMSMRPENHNRARQNSSASESSEATNSDPNNISFSDSVVFKYCLGGPADRCELLKEIASSASEDHLLYLADQVSLYSGCFHHRPQIVMAKRLLEEGRQAWTSISRNNDHVLWETLILRINYYFMKISRSTRCLTDQDLECLRRIAGCQDFVSLENFERMWYWLYPVAFNLSKKMLTAMWDSLSPLWIAGLISKEDAEFTLQCQGGLQDPGTFVLRFPTSRSWPHPDAGNLVVSYVGSDHTIHHRLLSLDYMHRASLNMVNKKMLPLYITIGVVAFVISKIIMAILCYRRWKRKQMVFQDSFTGGKLVMFRSPRTNSLEPKLFLKKTMKLSNKDVIGSGGYGTVYKLMINESISFAVKRLNRLNAEHDRGFERELEAMGDIKHRNIVTLHGYYAAPQYNLLIYELMPNGSLDTLLHGKSMNKMILDWPSRYRIAVGAARGISYLHHDCIPHIIHRDIKSSNILLDHNLEARVSDFGLATLMEPDKTHVSTFVAGTFGYLAPEYFDTGKATAKGDVYSYGVVLLELLTGKKPTDESFIEEGTKLVTWVKTVVQDKREECVLDSILEGCPAKEINHVFGIALMCLEPEPTKRPTMAEVVKMLEQIM</sequence>
<reference evidence="25 26" key="1">
    <citation type="journal article" date="2015" name="Proc. Natl. Acad. Sci. U.S.A.">
        <title>The resurrection genome of Boea hygrometrica: A blueprint for survival of dehydration.</title>
        <authorList>
            <person name="Xiao L."/>
            <person name="Yang G."/>
            <person name="Zhang L."/>
            <person name="Yang X."/>
            <person name="Zhao S."/>
            <person name="Ji Z."/>
            <person name="Zhou Q."/>
            <person name="Hu M."/>
            <person name="Wang Y."/>
            <person name="Chen M."/>
            <person name="Xu Y."/>
            <person name="Jin H."/>
            <person name="Xiao X."/>
            <person name="Hu G."/>
            <person name="Bao F."/>
            <person name="Hu Y."/>
            <person name="Wan P."/>
            <person name="Li L."/>
            <person name="Deng X."/>
            <person name="Kuang T."/>
            <person name="Xiang C."/>
            <person name="Zhu J.K."/>
            <person name="Oliver M.J."/>
            <person name="He Y."/>
        </authorList>
    </citation>
    <scope>NUCLEOTIDE SEQUENCE [LARGE SCALE GENOMIC DNA]</scope>
    <source>
        <strain evidence="26">cv. XS01</strain>
    </source>
</reference>
<evidence type="ECO:0000256" key="7">
    <source>
        <dbReference type="ARBA" id="ARBA00022692"/>
    </source>
</evidence>
<dbReference type="FunFam" id="3.30.200.20:FF:000434">
    <property type="entry name" value="Receptor-like serine/threonine-protein kinase"/>
    <property type="match status" value="1"/>
</dbReference>
<dbReference type="SUPFAM" id="SSF55550">
    <property type="entry name" value="SH2 domain"/>
    <property type="match status" value="1"/>
</dbReference>
<evidence type="ECO:0000256" key="10">
    <source>
        <dbReference type="ARBA" id="ARBA00022840"/>
    </source>
</evidence>
<dbReference type="InterPro" id="IPR008271">
    <property type="entry name" value="Ser/Thr_kinase_AS"/>
</dbReference>
<dbReference type="PANTHER" id="PTHR47989:SF65">
    <property type="entry name" value="PROTEIN KINASE DOMAIN-CONTAINING PROTEIN"/>
    <property type="match status" value="1"/>
</dbReference>
<feature type="binding site" evidence="19">
    <location>
        <position position="890"/>
    </location>
    <ligand>
        <name>ATP</name>
        <dbReference type="ChEBI" id="CHEBI:30616"/>
    </ligand>
</feature>
<dbReference type="SUPFAM" id="SSF51316">
    <property type="entry name" value="Mss4-like"/>
    <property type="match status" value="1"/>
</dbReference>
<evidence type="ECO:0000256" key="15">
    <source>
        <dbReference type="ARBA" id="ARBA00023170"/>
    </source>
</evidence>
<keyword evidence="16" id="KW-0676">Redox-active center</keyword>
<evidence type="ECO:0000259" key="22">
    <source>
        <dbReference type="PROSITE" id="PS50001"/>
    </source>
</evidence>
<dbReference type="PROSITE" id="PS50001">
    <property type="entry name" value="SH2"/>
    <property type="match status" value="1"/>
</dbReference>
<dbReference type="InterPro" id="IPR000719">
    <property type="entry name" value="Prot_kinase_dom"/>
</dbReference>
<evidence type="ECO:0000256" key="5">
    <source>
        <dbReference type="ARBA" id="ARBA00022553"/>
    </source>
</evidence>
<evidence type="ECO:0000256" key="9">
    <source>
        <dbReference type="ARBA" id="ARBA00022777"/>
    </source>
</evidence>
<feature type="region of interest" description="Disordered" evidence="20">
    <location>
        <begin position="540"/>
        <end position="563"/>
    </location>
</feature>
<keyword evidence="12 21" id="KW-1133">Transmembrane helix</keyword>
<keyword evidence="14 21" id="KW-0472">Membrane</keyword>
<organism evidence="25 26">
    <name type="scientific">Dorcoceras hygrometricum</name>
    <dbReference type="NCBI Taxonomy" id="472368"/>
    <lineage>
        <taxon>Eukaryota</taxon>
        <taxon>Viridiplantae</taxon>
        <taxon>Streptophyta</taxon>
        <taxon>Embryophyta</taxon>
        <taxon>Tracheophyta</taxon>
        <taxon>Spermatophyta</taxon>
        <taxon>Magnoliopsida</taxon>
        <taxon>eudicotyledons</taxon>
        <taxon>Gunneridae</taxon>
        <taxon>Pentapetalae</taxon>
        <taxon>asterids</taxon>
        <taxon>lamiids</taxon>
        <taxon>Lamiales</taxon>
        <taxon>Gesneriaceae</taxon>
        <taxon>Didymocarpoideae</taxon>
        <taxon>Trichosporeae</taxon>
        <taxon>Loxocarpinae</taxon>
        <taxon>Dorcoceras</taxon>
    </lineage>
</organism>
<evidence type="ECO:0000256" key="8">
    <source>
        <dbReference type="ARBA" id="ARBA00022741"/>
    </source>
</evidence>
<evidence type="ECO:0000256" key="20">
    <source>
        <dbReference type="SAM" id="MobiDB-lite"/>
    </source>
</evidence>
<dbReference type="GO" id="GO:0033743">
    <property type="term" value="F:peptide-methionine (R)-S-oxide reductase activity"/>
    <property type="evidence" value="ECO:0007669"/>
    <property type="project" value="InterPro"/>
</dbReference>
<comment type="function">
    <text evidence="17">Required for proper chemotaxis and phagocytosis; proper spatiotemporal control of F-actin levels in chemotaxing cells. Negative regulator of the PI3K (phosphatidylinositol 3 kinase) pathway. Predominantly phosphorylates serines and threonines and tyrosines at a lower level.</text>
</comment>
<dbReference type="GO" id="GO:0016020">
    <property type="term" value="C:membrane"/>
    <property type="evidence" value="ECO:0007669"/>
    <property type="project" value="UniProtKB-SubCell"/>
</dbReference>
<keyword evidence="26" id="KW-1185">Reference proteome</keyword>